<keyword evidence="1 6" id="KW-0436">Ligase</keyword>
<comment type="subcellular location">
    <subcellularLocation>
        <location evidence="6">Cytoplasm</location>
    </subcellularLocation>
</comment>
<evidence type="ECO:0000256" key="6">
    <source>
        <dbReference type="HAMAP-Rule" id="MF_01161"/>
    </source>
</evidence>
<dbReference type="InterPro" id="IPR012795">
    <property type="entry name" value="tRNA_Ile_lys_synt_N"/>
</dbReference>
<sequence>MPQGPGNAVARHLLPTPPRRLGIAVSGGSDSVALLHLLYDFAQTYGTQLQVVSVDHGLRAEAAQESAFVATLCAGLGLPHETVHWTGWDRQGNLQNEARQARYRLIAAWARARDIETVALGHTLDDQAETVLMRLARGAGVDGLSAMSPRRTSGGITWLRPLLDVSRLDLRNILKRRGVTWCDDPSNEDPHFDRVKVRQALAVLEPLGINAEALGQVAFNMSRARDALRWQAFLTARSMAKIERGAVRMNWRGYVTLPDEIARRLLVGAMGWISGSPYPPRRKSVLGLIEALKQGVSATADGCQVSRKSDALWVYREYDPVRDMAGSIGDIWDRRWRLIGEAGSVPLHIAALGPEGLKQLPEWRGLGVPRGVLLSTPAVWNGTNLVAAPLAGFQNGWHARPEFDDEAFFAAVLSH</sequence>
<feature type="domain" description="tRNA(Ile)-lysidine/2-thiocytidine synthase N-terminal" evidence="7">
    <location>
        <begin position="22"/>
        <end position="199"/>
    </location>
</feature>
<dbReference type="NCBIfam" id="TIGR02432">
    <property type="entry name" value="lysidine_TilS_N"/>
    <property type="match status" value="1"/>
</dbReference>
<comment type="domain">
    <text evidence="6">The N-terminal region contains the highly conserved SGGXDS motif, predicted to be a P-loop motif involved in ATP binding.</text>
</comment>
<dbReference type="Pfam" id="PF01171">
    <property type="entry name" value="ATP_bind_3"/>
    <property type="match status" value="1"/>
</dbReference>
<dbReference type="PANTHER" id="PTHR43033:SF1">
    <property type="entry name" value="TRNA(ILE)-LYSIDINE SYNTHASE-RELATED"/>
    <property type="match status" value="1"/>
</dbReference>
<dbReference type="PANTHER" id="PTHR43033">
    <property type="entry name" value="TRNA(ILE)-LYSIDINE SYNTHASE-RELATED"/>
    <property type="match status" value="1"/>
</dbReference>
<organism evidence="8 9">
    <name type="scientific">Roseobacter fucihabitans</name>
    <dbReference type="NCBI Taxonomy" id="1537242"/>
    <lineage>
        <taxon>Bacteria</taxon>
        <taxon>Pseudomonadati</taxon>
        <taxon>Pseudomonadota</taxon>
        <taxon>Alphaproteobacteria</taxon>
        <taxon>Rhodobacterales</taxon>
        <taxon>Roseobacteraceae</taxon>
        <taxon>Roseobacter</taxon>
    </lineage>
</organism>
<dbReference type="InterPro" id="IPR011063">
    <property type="entry name" value="TilS/TtcA_N"/>
</dbReference>
<name>A0ABZ2BVV6_9RHOB</name>
<dbReference type="Proteomes" id="UP001318682">
    <property type="component" value="Chromosome"/>
</dbReference>
<dbReference type="CDD" id="cd01992">
    <property type="entry name" value="TilS_N"/>
    <property type="match status" value="1"/>
</dbReference>
<protein>
    <recommendedName>
        <fullName evidence="6">tRNA(Ile)-lysidine synthase</fullName>
        <ecNumber evidence="6">6.3.4.19</ecNumber>
    </recommendedName>
    <alternativeName>
        <fullName evidence="6">tRNA(Ile)-2-lysyl-cytidine synthase</fullName>
    </alternativeName>
    <alternativeName>
        <fullName evidence="6">tRNA(Ile)-lysidine synthetase</fullName>
    </alternativeName>
</protein>
<evidence type="ECO:0000256" key="3">
    <source>
        <dbReference type="ARBA" id="ARBA00022741"/>
    </source>
</evidence>
<feature type="binding site" evidence="6">
    <location>
        <begin position="26"/>
        <end position="31"/>
    </location>
    <ligand>
        <name>ATP</name>
        <dbReference type="ChEBI" id="CHEBI:30616"/>
    </ligand>
</feature>
<dbReference type="GO" id="GO:0032267">
    <property type="term" value="F:tRNA(Ile)-lysidine synthase activity"/>
    <property type="evidence" value="ECO:0007669"/>
    <property type="project" value="UniProtKB-EC"/>
</dbReference>
<keyword evidence="2 6" id="KW-0819">tRNA processing</keyword>
<reference evidence="9" key="2">
    <citation type="submission" date="2024-01" db="EMBL/GenBank/DDBJ databases">
        <title>Roseobacter fucihabitans sp. nov., isolated from the brown alga Fucus spiralis.</title>
        <authorList>
            <person name="Hahnke S."/>
            <person name="Berger M."/>
            <person name="Schlingloff A."/>
            <person name="Athale I."/>
            <person name="Neumann-Schaal M."/>
            <person name="Adenaya A."/>
            <person name="Poehlein A."/>
            <person name="Daniel R."/>
            <person name="Pertersen J."/>
            <person name="Brinkhoff T."/>
        </authorList>
    </citation>
    <scope>NUCLEOTIDE SEQUENCE [LARGE SCALE GENOMIC DNA]</scope>
    <source>
        <strain evidence="9">B14</strain>
    </source>
</reference>
<dbReference type="InterPro" id="IPR014729">
    <property type="entry name" value="Rossmann-like_a/b/a_fold"/>
</dbReference>
<dbReference type="Gene3D" id="3.40.50.620">
    <property type="entry name" value="HUPs"/>
    <property type="match status" value="1"/>
</dbReference>
<evidence type="ECO:0000256" key="1">
    <source>
        <dbReference type="ARBA" id="ARBA00022598"/>
    </source>
</evidence>
<dbReference type="EMBL" id="CP143423">
    <property type="protein sequence ID" value="WVX49523.1"/>
    <property type="molecule type" value="Genomic_DNA"/>
</dbReference>
<dbReference type="InterPro" id="IPR012094">
    <property type="entry name" value="tRNA_Ile_lys_synt"/>
</dbReference>
<dbReference type="SUPFAM" id="SSF52402">
    <property type="entry name" value="Adenine nucleotide alpha hydrolases-like"/>
    <property type="match status" value="1"/>
</dbReference>
<accession>A0ABZ2BVV6</accession>
<keyword evidence="9" id="KW-1185">Reference proteome</keyword>
<reference evidence="8 9" key="1">
    <citation type="submission" date="2015-07" db="EMBL/GenBank/DDBJ databases">
        <authorList>
            <person name="Voget S."/>
            <person name="Dogs M."/>
            <person name="Brinkhoff T.H."/>
            <person name="Daniel R."/>
        </authorList>
    </citation>
    <scope>NUCLEOTIDE SEQUENCE [LARGE SCALE GENOMIC DNA]</scope>
    <source>
        <strain evidence="8 9">B14</strain>
    </source>
</reference>
<evidence type="ECO:0000256" key="5">
    <source>
        <dbReference type="ARBA" id="ARBA00048539"/>
    </source>
</evidence>
<evidence type="ECO:0000259" key="7">
    <source>
        <dbReference type="Pfam" id="PF01171"/>
    </source>
</evidence>
<evidence type="ECO:0000313" key="9">
    <source>
        <dbReference type="Proteomes" id="UP001318682"/>
    </source>
</evidence>
<gene>
    <name evidence="6 8" type="primary">tilS</name>
    <name evidence="8" type="ORF">ROLI_026180</name>
</gene>
<keyword evidence="4 6" id="KW-0067">ATP-binding</keyword>
<evidence type="ECO:0000256" key="4">
    <source>
        <dbReference type="ARBA" id="ARBA00022840"/>
    </source>
</evidence>
<dbReference type="HAMAP" id="MF_01161">
    <property type="entry name" value="tRNA_Ile_lys_synt"/>
    <property type="match status" value="1"/>
</dbReference>
<comment type="catalytic activity">
    <reaction evidence="5 6">
        <text>cytidine(34) in tRNA(Ile2) + L-lysine + ATP = lysidine(34) in tRNA(Ile2) + AMP + diphosphate + H(+)</text>
        <dbReference type="Rhea" id="RHEA:43744"/>
        <dbReference type="Rhea" id="RHEA-COMP:10625"/>
        <dbReference type="Rhea" id="RHEA-COMP:10670"/>
        <dbReference type="ChEBI" id="CHEBI:15378"/>
        <dbReference type="ChEBI" id="CHEBI:30616"/>
        <dbReference type="ChEBI" id="CHEBI:32551"/>
        <dbReference type="ChEBI" id="CHEBI:33019"/>
        <dbReference type="ChEBI" id="CHEBI:82748"/>
        <dbReference type="ChEBI" id="CHEBI:83665"/>
        <dbReference type="ChEBI" id="CHEBI:456215"/>
        <dbReference type="EC" id="6.3.4.19"/>
    </reaction>
</comment>
<proteinExistence type="inferred from homology"/>
<comment type="similarity">
    <text evidence="6">Belongs to the tRNA(Ile)-lysidine synthase family.</text>
</comment>
<keyword evidence="3 6" id="KW-0547">Nucleotide-binding</keyword>
<dbReference type="RefSeq" id="WP_187430026.1">
    <property type="nucleotide sequence ID" value="NZ_CP143423.1"/>
</dbReference>
<dbReference type="EC" id="6.3.4.19" evidence="6"/>
<evidence type="ECO:0000256" key="2">
    <source>
        <dbReference type="ARBA" id="ARBA00022694"/>
    </source>
</evidence>
<comment type="function">
    <text evidence="6">Ligates lysine onto the cytidine present at position 34 of the AUA codon-specific tRNA(Ile) that contains the anticodon CAU, in an ATP-dependent manner. Cytidine is converted to lysidine, thus changing the amino acid specificity of the tRNA from methionine to isoleucine.</text>
</comment>
<evidence type="ECO:0000313" key="8">
    <source>
        <dbReference type="EMBL" id="WVX49523.1"/>
    </source>
</evidence>
<keyword evidence="6" id="KW-0963">Cytoplasm</keyword>